<dbReference type="EMBL" id="FOZS01000005">
    <property type="protein sequence ID" value="SFT02896.1"/>
    <property type="molecule type" value="Genomic_DNA"/>
</dbReference>
<name>A0A1I6UN48_9EURY</name>
<evidence type="ECO:0000313" key="2">
    <source>
        <dbReference type="Proteomes" id="UP000199199"/>
    </source>
</evidence>
<reference evidence="2" key="1">
    <citation type="submission" date="2016-10" db="EMBL/GenBank/DDBJ databases">
        <authorList>
            <person name="Varghese N."/>
            <person name="Submissions S."/>
        </authorList>
    </citation>
    <scope>NUCLEOTIDE SEQUENCE [LARGE SCALE GENOMIC DNA]</scope>
    <source>
        <strain evidence="2">DSM 22427</strain>
    </source>
</reference>
<dbReference type="Proteomes" id="UP000199199">
    <property type="component" value="Unassembled WGS sequence"/>
</dbReference>
<evidence type="ECO:0000313" key="1">
    <source>
        <dbReference type="EMBL" id="SFT02896.1"/>
    </source>
</evidence>
<gene>
    <name evidence="1" type="ORF">SAMN04488556_3953</name>
</gene>
<sequence>MDTHERRLLIELNSRINQSLRLRVCNSTDCENTKNRHVFGMGTGRDDLGFTERW</sequence>
<keyword evidence="2" id="KW-1185">Reference proteome</keyword>
<proteinExistence type="predicted"/>
<dbReference type="AlphaFoldDB" id="A0A1I6UN48"/>
<accession>A0A1I6UN48</accession>
<protein>
    <submittedName>
        <fullName evidence="1">Uncharacterized protein</fullName>
    </submittedName>
</protein>
<organism evidence="1 2">
    <name type="scientific">Halostagnicola kamekurae</name>
    <dbReference type="NCBI Taxonomy" id="619731"/>
    <lineage>
        <taxon>Archaea</taxon>
        <taxon>Methanobacteriati</taxon>
        <taxon>Methanobacteriota</taxon>
        <taxon>Stenosarchaea group</taxon>
        <taxon>Halobacteria</taxon>
        <taxon>Halobacteriales</taxon>
        <taxon>Natrialbaceae</taxon>
        <taxon>Halostagnicola</taxon>
    </lineage>
</organism>